<feature type="domain" description="Flagellar basal-body/hook protein C-terminal" evidence="6">
    <location>
        <begin position="197"/>
        <end position="241"/>
    </location>
</feature>
<keyword evidence="8" id="KW-0969">Cilium</keyword>
<gene>
    <name evidence="8" type="ORF">GM668_28140</name>
</gene>
<keyword evidence="8" id="KW-0966">Cell projection</keyword>
<sequence length="246" mass="25917">MPNALATAAVSMQNDMRYMQTVAQNMANIATPGYKRAIPVAQAFDAALMAAAPGPQQATPGAVPELPQPPVSSVPDLSAGAVKQTGRLWDLAITGDGYFELATPEGPAYTRAGDFRLDGQGRLVSQHGYPVQGLDGPLQLNGSAAVAIGHDGRITQDGAAVGQIKLVRFADTRALHKNGAGLLQGAEGTPDPRPELQSGYLENSNVSPLREMVAMMETTRRFEAAQKLYQGYDEALGSAIQKLGQF</sequence>
<evidence type="ECO:0000256" key="4">
    <source>
        <dbReference type="RuleBase" id="RU362116"/>
    </source>
</evidence>
<evidence type="ECO:0000313" key="8">
    <source>
        <dbReference type="EMBL" id="MTW05956.1"/>
    </source>
</evidence>
<comment type="caution">
    <text evidence="8">The sequence shown here is derived from an EMBL/GenBank/DDBJ whole genome shotgun (WGS) entry which is preliminary data.</text>
</comment>
<dbReference type="GO" id="GO:0009425">
    <property type="term" value="C:bacterial-type flagellum basal body"/>
    <property type="evidence" value="ECO:0007669"/>
    <property type="project" value="UniProtKB-SubCell"/>
</dbReference>
<dbReference type="Proteomes" id="UP000484015">
    <property type="component" value="Unassembled WGS sequence"/>
</dbReference>
<evidence type="ECO:0000256" key="1">
    <source>
        <dbReference type="ARBA" id="ARBA00004117"/>
    </source>
</evidence>
<proteinExistence type="inferred from homology"/>
<dbReference type="OrthoDB" id="9804559at2"/>
<dbReference type="InterPro" id="IPR037925">
    <property type="entry name" value="FlgE/F/G-like"/>
</dbReference>
<dbReference type="PANTHER" id="PTHR30435">
    <property type="entry name" value="FLAGELLAR PROTEIN"/>
    <property type="match status" value="1"/>
</dbReference>
<evidence type="ECO:0000313" key="9">
    <source>
        <dbReference type="Proteomes" id="UP000484015"/>
    </source>
</evidence>
<dbReference type="Pfam" id="PF06429">
    <property type="entry name" value="Flg_bbr_C"/>
    <property type="match status" value="1"/>
</dbReference>
<feature type="region of interest" description="Disordered" evidence="5">
    <location>
        <begin position="181"/>
        <end position="201"/>
    </location>
</feature>
<dbReference type="GO" id="GO:0071978">
    <property type="term" value="P:bacterial-type flagellum-dependent swarming motility"/>
    <property type="evidence" value="ECO:0007669"/>
    <property type="project" value="TreeGrafter"/>
</dbReference>
<evidence type="ECO:0000259" key="6">
    <source>
        <dbReference type="Pfam" id="PF06429"/>
    </source>
</evidence>
<keyword evidence="9" id="KW-1185">Reference proteome</keyword>
<feature type="domain" description="Flagellar hook protein FlgE/F/G-like D1" evidence="7">
    <location>
        <begin position="92"/>
        <end position="155"/>
    </location>
</feature>
<comment type="similarity">
    <text evidence="2 4">Belongs to the flagella basal body rod proteins family.</text>
</comment>
<dbReference type="InterPro" id="IPR010930">
    <property type="entry name" value="Flg_bb/hook_C_dom"/>
</dbReference>
<reference evidence="8 9" key="1">
    <citation type="submission" date="2019-11" db="EMBL/GenBank/DDBJ databases">
        <title>Type strains purchased from KCTC, JCM and DSMZ.</title>
        <authorList>
            <person name="Lu H."/>
        </authorList>
    </citation>
    <scope>NUCLEOTIDE SEQUENCE [LARGE SCALE GENOMIC DNA]</scope>
    <source>
        <strain evidence="8 9">KCTC 42409</strain>
    </source>
</reference>
<organism evidence="8 9">
    <name type="scientific">Pseudoduganella ginsengisoli</name>
    <dbReference type="NCBI Taxonomy" id="1462440"/>
    <lineage>
        <taxon>Bacteria</taxon>
        <taxon>Pseudomonadati</taxon>
        <taxon>Pseudomonadota</taxon>
        <taxon>Betaproteobacteria</taxon>
        <taxon>Burkholderiales</taxon>
        <taxon>Oxalobacteraceae</taxon>
        <taxon>Telluria group</taxon>
        <taxon>Pseudoduganella</taxon>
    </lineage>
</organism>
<evidence type="ECO:0000256" key="2">
    <source>
        <dbReference type="ARBA" id="ARBA00009677"/>
    </source>
</evidence>
<dbReference type="RefSeq" id="WP_155442298.1">
    <property type="nucleotide sequence ID" value="NZ_WNLA01000033.1"/>
</dbReference>
<keyword evidence="8" id="KW-0282">Flagellum</keyword>
<dbReference type="SUPFAM" id="SSF117143">
    <property type="entry name" value="Flagellar hook protein flgE"/>
    <property type="match status" value="1"/>
</dbReference>
<dbReference type="PANTHER" id="PTHR30435:SF19">
    <property type="entry name" value="FLAGELLAR BASAL-BODY ROD PROTEIN FLGG"/>
    <property type="match status" value="1"/>
</dbReference>
<feature type="compositionally biased region" description="Low complexity" evidence="5">
    <location>
        <begin position="54"/>
        <end position="64"/>
    </location>
</feature>
<feature type="region of interest" description="Disordered" evidence="5">
    <location>
        <begin position="54"/>
        <end position="73"/>
    </location>
</feature>
<accession>A0A6L6Q946</accession>
<evidence type="ECO:0000259" key="7">
    <source>
        <dbReference type="Pfam" id="PF22692"/>
    </source>
</evidence>
<dbReference type="InterPro" id="IPR053967">
    <property type="entry name" value="LlgE_F_G-like_D1"/>
</dbReference>
<evidence type="ECO:0000256" key="5">
    <source>
        <dbReference type="SAM" id="MobiDB-lite"/>
    </source>
</evidence>
<keyword evidence="3 4" id="KW-0975">Bacterial flagellum</keyword>
<comment type="subcellular location">
    <subcellularLocation>
        <location evidence="1 4">Bacterial flagellum basal body</location>
    </subcellularLocation>
</comment>
<dbReference type="Pfam" id="PF22692">
    <property type="entry name" value="LlgE_F_G_D1"/>
    <property type="match status" value="1"/>
</dbReference>
<protein>
    <submittedName>
        <fullName evidence="8">Flagellar hook-basal body complex protein</fullName>
    </submittedName>
</protein>
<dbReference type="NCBIfam" id="TIGR03506">
    <property type="entry name" value="FlgEFG_subfam"/>
    <property type="match status" value="1"/>
</dbReference>
<name>A0A6L6Q946_9BURK</name>
<dbReference type="AlphaFoldDB" id="A0A6L6Q946"/>
<dbReference type="EMBL" id="WNLA01000033">
    <property type="protein sequence ID" value="MTW05956.1"/>
    <property type="molecule type" value="Genomic_DNA"/>
</dbReference>
<evidence type="ECO:0000256" key="3">
    <source>
        <dbReference type="ARBA" id="ARBA00023143"/>
    </source>
</evidence>
<dbReference type="InterPro" id="IPR020013">
    <property type="entry name" value="Flagellar_FlgE/F/G"/>
</dbReference>